<dbReference type="InterPro" id="IPR039662">
    <property type="entry name" value="Cohesin_Scc3/SA"/>
</dbReference>
<dbReference type="EMBL" id="KV924431">
    <property type="protein sequence ID" value="PIO37838.1"/>
    <property type="molecule type" value="Genomic_DNA"/>
</dbReference>
<evidence type="ECO:0000256" key="1">
    <source>
        <dbReference type="ARBA" id="ARBA00005486"/>
    </source>
</evidence>
<keyword evidence="5" id="KW-1185">Reference proteome</keyword>
<dbReference type="GO" id="GO:0008278">
    <property type="term" value="C:cohesin complex"/>
    <property type="evidence" value="ECO:0007669"/>
    <property type="project" value="TreeGrafter"/>
</dbReference>
<dbReference type="GO" id="GO:0000785">
    <property type="term" value="C:chromatin"/>
    <property type="evidence" value="ECO:0007669"/>
    <property type="project" value="TreeGrafter"/>
</dbReference>
<evidence type="ECO:0000313" key="4">
    <source>
        <dbReference type="EMBL" id="PIO37838.1"/>
    </source>
</evidence>
<dbReference type="Proteomes" id="UP000228934">
    <property type="component" value="Unassembled WGS sequence"/>
</dbReference>
<dbReference type="Pfam" id="PF08514">
    <property type="entry name" value="STAG"/>
    <property type="match status" value="1"/>
</dbReference>
<dbReference type="PANTHER" id="PTHR11199:SF8">
    <property type="entry name" value="COHESIN SUBUNIT SA-3"/>
    <property type="match status" value="1"/>
</dbReference>
<evidence type="ECO:0000313" key="5">
    <source>
        <dbReference type="Proteomes" id="UP000228934"/>
    </source>
</evidence>
<reference evidence="5" key="1">
    <citation type="journal article" date="2017" name="Nat. Commun.">
        <title>The North American bullfrog draft genome provides insight into hormonal regulation of long noncoding RNA.</title>
        <authorList>
            <person name="Hammond S.A."/>
            <person name="Warren R.L."/>
            <person name="Vandervalk B.P."/>
            <person name="Kucuk E."/>
            <person name="Khan H."/>
            <person name="Gibb E.A."/>
            <person name="Pandoh P."/>
            <person name="Kirk H."/>
            <person name="Zhao Y."/>
            <person name="Jones M."/>
            <person name="Mungall A.J."/>
            <person name="Coope R."/>
            <person name="Pleasance S."/>
            <person name="Moore R.A."/>
            <person name="Holt R.A."/>
            <person name="Round J.M."/>
            <person name="Ohora S."/>
            <person name="Walle B.V."/>
            <person name="Veldhoen N."/>
            <person name="Helbing C.C."/>
            <person name="Birol I."/>
        </authorList>
    </citation>
    <scope>NUCLEOTIDE SEQUENCE [LARGE SCALE GENOMIC DNA]</scope>
</reference>
<comment type="similarity">
    <text evidence="1">Belongs to the SCC3 family.</text>
</comment>
<proteinExistence type="inferred from homology"/>
<name>A0A2G9SCG1_AQUCT</name>
<feature type="domain" description="STAG" evidence="3">
    <location>
        <begin position="217"/>
        <end position="328"/>
    </location>
</feature>
<dbReference type="GO" id="GO:0005634">
    <property type="term" value="C:nucleus"/>
    <property type="evidence" value="ECO:0007669"/>
    <property type="project" value="TreeGrafter"/>
</dbReference>
<feature type="compositionally biased region" description="Low complexity" evidence="2">
    <location>
        <begin position="40"/>
        <end position="74"/>
    </location>
</feature>
<feature type="compositionally biased region" description="Acidic residues" evidence="2">
    <location>
        <begin position="83"/>
        <end position="109"/>
    </location>
</feature>
<protein>
    <recommendedName>
        <fullName evidence="3">STAG domain-containing protein</fullName>
    </recommendedName>
</protein>
<sequence>MTSKEISGDHMVTSHLYDRRRPRRDIMTSLPADMSSLRFSGSSLDTPSHLSSSSSSPSPVRRIRSQGSSVSSSSPHAEGRELELEEEPGENIDLESLEEFSDDDGSDFEDTLKKKHSRPSRAFIKLTQASKRIRRDESPAKDLFEAIRGGKSAIQVLVDDWLESYKKDRAAALLELINFLIQACGCKGVVTQEMLDKMENADIIRKMTEDFGEDSADYPLSLSTQPWKKFCLNFGEFLDKLVISCQYNIMYDDVLMDTLISLLTGLSDSQVRAFRHTSTFAAMKIMTGMVKVAKELTHHIDTSKRQLDVERAKSPENRAPERLENLREKIQEVMKQNLV</sequence>
<dbReference type="GO" id="GO:0007062">
    <property type="term" value="P:sister chromatid cohesion"/>
    <property type="evidence" value="ECO:0007669"/>
    <property type="project" value="TreeGrafter"/>
</dbReference>
<dbReference type="InterPro" id="IPR013721">
    <property type="entry name" value="STAG"/>
</dbReference>
<gene>
    <name evidence="4" type="ORF">AB205_0060710</name>
</gene>
<evidence type="ECO:0000256" key="2">
    <source>
        <dbReference type="SAM" id="MobiDB-lite"/>
    </source>
</evidence>
<dbReference type="AlphaFoldDB" id="A0A2G9SCG1"/>
<feature type="region of interest" description="Disordered" evidence="2">
    <location>
        <begin position="1"/>
        <end position="113"/>
    </location>
</feature>
<dbReference type="OrthoDB" id="498590at2759"/>
<evidence type="ECO:0000259" key="3">
    <source>
        <dbReference type="Pfam" id="PF08514"/>
    </source>
</evidence>
<accession>A0A2G9SCG1</accession>
<dbReference type="GO" id="GO:0003682">
    <property type="term" value="F:chromatin binding"/>
    <property type="evidence" value="ECO:0007669"/>
    <property type="project" value="TreeGrafter"/>
</dbReference>
<organism evidence="4 5">
    <name type="scientific">Aquarana catesbeiana</name>
    <name type="common">American bullfrog</name>
    <name type="synonym">Rana catesbeiana</name>
    <dbReference type="NCBI Taxonomy" id="8400"/>
    <lineage>
        <taxon>Eukaryota</taxon>
        <taxon>Metazoa</taxon>
        <taxon>Chordata</taxon>
        <taxon>Craniata</taxon>
        <taxon>Vertebrata</taxon>
        <taxon>Euteleostomi</taxon>
        <taxon>Amphibia</taxon>
        <taxon>Batrachia</taxon>
        <taxon>Anura</taxon>
        <taxon>Neobatrachia</taxon>
        <taxon>Ranoidea</taxon>
        <taxon>Ranidae</taxon>
        <taxon>Aquarana</taxon>
    </lineage>
</organism>
<dbReference type="PANTHER" id="PTHR11199">
    <property type="entry name" value="STROMAL ANTIGEN"/>
    <property type="match status" value="1"/>
</dbReference>